<feature type="transmembrane region" description="Helical" evidence="4">
    <location>
        <begin position="40"/>
        <end position="60"/>
    </location>
</feature>
<feature type="domain" description="Thioredoxin" evidence="5">
    <location>
        <begin position="131"/>
        <end position="268"/>
    </location>
</feature>
<proteinExistence type="predicted"/>
<dbReference type="InterPro" id="IPR036249">
    <property type="entry name" value="Thioredoxin-like_sf"/>
</dbReference>
<evidence type="ECO:0000256" key="1">
    <source>
        <dbReference type="ARBA" id="ARBA00004196"/>
    </source>
</evidence>
<dbReference type="Pfam" id="PF08534">
    <property type="entry name" value="Redoxin"/>
    <property type="match status" value="1"/>
</dbReference>
<evidence type="ECO:0000256" key="2">
    <source>
        <dbReference type="ARBA" id="ARBA00022748"/>
    </source>
</evidence>
<dbReference type="Gene3D" id="3.40.30.10">
    <property type="entry name" value="Glutaredoxin"/>
    <property type="match status" value="1"/>
</dbReference>
<keyword evidence="2" id="KW-0201">Cytochrome c-type biogenesis</keyword>
<comment type="caution">
    <text evidence="6">The sequence shown here is derived from an EMBL/GenBank/DDBJ whole genome shotgun (WGS) entry which is preliminary data.</text>
</comment>
<feature type="transmembrane region" description="Helical" evidence="4">
    <location>
        <begin position="109"/>
        <end position="130"/>
    </location>
</feature>
<dbReference type="InterPro" id="IPR013740">
    <property type="entry name" value="Redoxin"/>
</dbReference>
<dbReference type="InterPro" id="IPR050553">
    <property type="entry name" value="Thioredoxin_ResA/DsbE_sf"/>
</dbReference>
<dbReference type="Pfam" id="PF01790">
    <property type="entry name" value="LGT"/>
    <property type="match status" value="1"/>
</dbReference>
<feature type="transmembrane region" description="Helical" evidence="4">
    <location>
        <begin position="80"/>
        <end position="97"/>
    </location>
</feature>
<keyword evidence="4" id="KW-1133">Transmembrane helix</keyword>
<dbReference type="InterPro" id="IPR013766">
    <property type="entry name" value="Thioredoxin_domain"/>
</dbReference>
<accession>A0ABQ3BUS9</accession>
<organism evidence="6 7">
    <name type="scientific">Cognatilysobacter xinjiangensis</name>
    <dbReference type="NCBI Taxonomy" id="546892"/>
    <lineage>
        <taxon>Bacteria</taxon>
        <taxon>Pseudomonadati</taxon>
        <taxon>Pseudomonadota</taxon>
        <taxon>Gammaproteobacteria</taxon>
        <taxon>Lysobacterales</taxon>
        <taxon>Lysobacteraceae</taxon>
        <taxon>Cognatilysobacter</taxon>
    </lineage>
</organism>
<keyword evidence="4" id="KW-0472">Membrane</keyword>
<evidence type="ECO:0000256" key="4">
    <source>
        <dbReference type="SAM" id="Phobius"/>
    </source>
</evidence>
<dbReference type="EMBL" id="BMXY01000001">
    <property type="protein sequence ID" value="GGZ57450.1"/>
    <property type="molecule type" value="Genomic_DNA"/>
</dbReference>
<evidence type="ECO:0000313" key="6">
    <source>
        <dbReference type="EMBL" id="GGZ57450.1"/>
    </source>
</evidence>
<dbReference type="PANTHER" id="PTHR42852:SF13">
    <property type="entry name" value="PROTEIN DIPZ"/>
    <property type="match status" value="1"/>
</dbReference>
<dbReference type="InterPro" id="IPR017937">
    <property type="entry name" value="Thioredoxin_CS"/>
</dbReference>
<evidence type="ECO:0000259" key="5">
    <source>
        <dbReference type="PROSITE" id="PS51352"/>
    </source>
</evidence>
<protein>
    <submittedName>
        <fullName evidence="6">Thiol:disulfide interchange protein</fullName>
    </submittedName>
</protein>
<comment type="subcellular location">
    <subcellularLocation>
        <location evidence="1">Cell envelope</location>
    </subcellularLocation>
</comment>
<dbReference type="CDD" id="cd02966">
    <property type="entry name" value="TlpA_like_family"/>
    <property type="match status" value="1"/>
</dbReference>
<dbReference type="InterPro" id="IPR001640">
    <property type="entry name" value="Lgt"/>
</dbReference>
<dbReference type="Proteomes" id="UP000643403">
    <property type="component" value="Unassembled WGS sequence"/>
</dbReference>
<gene>
    <name evidence="6" type="ORF">GCM10008101_08790</name>
</gene>
<name>A0ABQ3BUS9_9GAMM</name>
<evidence type="ECO:0000313" key="7">
    <source>
        <dbReference type="Proteomes" id="UP000643403"/>
    </source>
</evidence>
<keyword evidence="3" id="KW-0676">Redox-active center</keyword>
<dbReference type="PROSITE" id="PS00194">
    <property type="entry name" value="THIOREDOXIN_1"/>
    <property type="match status" value="1"/>
</dbReference>
<reference evidence="7" key="1">
    <citation type="journal article" date="2019" name="Int. J. Syst. Evol. Microbiol.">
        <title>The Global Catalogue of Microorganisms (GCM) 10K type strain sequencing project: providing services to taxonomists for standard genome sequencing and annotation.</title>
        <authorList>
            <consortium name="The Broad Institute Genomics Platform"/>
            <consortium name="The Broad Institute Genome Sequencing Center for Infectious Disease"/>
            <person name="Wu L."/>
            <person name="Ma J."/>
        </authorList>
    </citation>
    <scope>NUCLEOTIDE SEQUENCE [LARGE SCALE GENOMIC DNA]</scope>
    <source>
        <strain evidence="7">KCTC 22558</strain>
    </source>
</reference>
<sequence>MVSLGPIPLPLVLLVAALLVAVAVGRWAAPAHGDAPRLPVAGVFLDMLMVGLLAGRLVFVLQWWPLYAADPWSVLRPGDGGYSVWAGALAGLAFGAWRARRTPALRRPLVWGAAAGLASWAVLAGMLVVMQRAAVQLPTAELSRLEGGRVRLADMTGRPMVVNLWATWCPPCRREMPVLAQAQAANAGVQFVFVNQGEGEHTVRGYLREGGLQLRNVVLDASSAVSQQTGARGLPTTLFFAADGRLVDVHMGELTRAGLAQKLQRFGPEAANPSRSPDEVAR</sequence>
<feature type="transmembrane region" description="Helical" evidence="4">
    <location>
        <begin position="6"/>
        <end position="28"/>
    </location>
</feature>
<keyword evidence="7" id="KW-1185">Reference proteome</keyword>
<keyword evidence="4" id="KW-0812">Transmembrane</keyword>
<dbReference type="SUPFAM" id="SSF52833">
    <property type="entry name" value="Thioredoxin-like"/>
    <property type="match status" value="1"/>
</dbReference>
<evidence type="ECO:0000256" key="3">
    <source>
        <dbReference type="ARBA" id="ARBA00023284"/>
    </source>
</evidence>
<dbReference type="PANTHER" id="PTHR42852">
    <property type="entry name" value="THIOL:DISULFIDE INTERCHANGE PROTEIN DSBE"/>
    <property type="match status" value="1"/>
</dbReference>
<dbReference type="PROSITE" id="PS51352">
    <property type="entry name" value="THIOREDOXIN_2"/>
    <property type="match status" value="1"/>
</dbReference>